<feature type="region of interest" description="Disordered" evidence="1">
    <location>
        <begin position="67"/>
        <end position="89"/>
    </location>
</feature>
<protein>
    <submittedName>
        <fullName evidence="3">Putative secreted protein</fullName>
    </submittedName>
</protein>
<dbReference type="AlphaFoldDB" id="A0A147BQS0"/>
<feature type="chain" id="PRO_5007542757" evidence="2">
    <location>
        <begin position="18"/>
        <end position="107"/>
    </location>
</feature>
<reference evidence="3" key="1">
    <citation type="journal article" date="2018" name="PLoS Negl. Trop. Dis.">
        <title>Sialome diversity of ticks revealed by RNAseq of single tick salivary glands.</title>
        <authorList>
            <person name="Perner J."/>
            <person name="Kropackova S."/>
            <person name="Kopacek P."/>
            <person name="Ribeiro J.M."/>
        </authorList>
    </citation>
    <scope>NUCLEOTIDE SEQUENCE</scope>
    <source>
        <strain evidence="3">Siblings of single egg batch collected in Ceske Budejovice</strain>
        <tissue evidence="3">Salivary glands</tissue>
    </source>
</reference>
<sequence length="107" mass="12119">MKLFLLVLVCNAHPCSPLHSVVFPCKRNLHVNLFGNETMTGQPRCTTKQRRVRAGTLTCSCVSTLPSSSLHRPRLSMPREPSPVRQNIERLPGNADDASWFMRRFSQ</sequence>
<name>A0A147BQS0_IXORI</name>
<accession>A0A147BQS0</accession>
<dbReference type="EMBL" id="GEGO01002287">
    <property type="protein sequence ID" value="JAR93117.1"/>
    <property type="molecule type" value="Transcribed_RNA"/>
</dbReference>
<evidence type="ECO:0000313" key="3">
    <source>
        <dbReference type="EMBL" id="JAR93117.1"/>
    </source>
</evidence>
<evidence type="ECO:0000256" key="2">
    <source>
        <dbReference type="SAM" id="SignalP"/>
    </source>
</evidence>
<keyword evidence="2" id="KW-0732">Signal</keyword>
<proteinExistence type="predicted"/>
<organism evidence="3">
    <name type="scientific">Ixodes ricinus</name>
    <name type="common">Common tick</name>
    <name type="synonym">Acarus ricinus</name>
    <dbReference type="NCBI Taxonomy" id="34613"/>
    <lineage>
        <taxon>Eukaryota</taxon>
        <taxon>Metazoa</taxon>
        <taxon>Ecdysozoa</taxon>
        <taxon>Arthropoda</taxon>
        <taxon>Chelicerata</taxon>
        <taxon>Arachnida</taxon>
        <taxon>Acari</taxon>
        <taxon>Parasitiformes</taxon>
        <taxon>Ixodida</taxon>
        <taxon>Ixodoidea</taxon>
        <taxon>Ixodidae</taxon>
        <taxon>Ixodinae</taxon>
        <taxon>Ixodes</taxon>
    </lineage>
</organism>
<feature type="signal peptide" evidence="2">
    <location>
        <begin position="1"/>
        <end position="17"/>
    </location>
</feature>
<evidence type="ECO:0000256" key="1">
    <source>
        <dbReference type="SAM" id="MobiDB-lite"/>
    </source>
</evidence>
<feature type="compositionally biased region" description="Low complexity" evidence="1">
    <location>
        <begin position="67"/>
        <end position="79"/>
    </location>
</feature>